<feature type="compositionally biased region" description="Basic residues" evidence="1">
    <location>
        <begin position="382"/>
        <end position="395"/>
    </location>
</feature>
<feature type="compositionally biased region" description="Basic and acidic residues" evidence="1">
    <location>
        <begin position="557"/>
        <end position="567"/>
    </location>
</feature>
<feature type="compositionally biased region" description="Basic residues" evidence="1">
    <location>
        <begin position="144"/>
        <end position="298"/>
    </location>
</feature>
<dbReference type="Proteomes" id="UP000018468">
    <property type="component" value="Linkage group LG14"/>
</dbReference>
<dbReference type="GO" id="GO:0051726">
    <property type="term" value="P:regulation of cell cycle"/>
    <property type="evidence" value="ECO:0007669"/>
    <property type="project" value="InterPro"/>
</dbReference>
<feature type="compositionally biased region" description="Low complexity" evidence="1">
    <location>
        <begin position="1"/>
        <end position="15"/>
    </location>
</feature>
<dbReference type="PANTHER" id="PTHR46528:SF1">
    <property type="entry name" value="PROTEIN SON"/>
    <property type="match status" value="1"/>
</dbReference>
<dbReference type="EMBL" id="AHAT01036886">
    <property type="status" value="NOT_ANNOTATED_CDS"/>
    <property type="molecule type" value="Genomic_DNA"/>
</dbReference>
<reference evidence="2" key="3">
    <citation type="submission" date="2025-09" db="UniProtKB">
        <authorList>
            <consortium name="Ensembl"/>
        </authorList>
    </citation>
    <scope>IDENTIFICATION</scope>
</reference>
<evidence type="ECO:0008006" key="4">
    <source>
        <dbReference type="Google" id="ProtNLM"/>
    </source>
</evidence>
<feature type="compositionally biased region" description="Polar residues" evidence="1">
    <location>
        <begin position="81"/>
        <end position="97"/>
    </location>
</feature>
<dbReference type="EMBL" id="AHAT01036887">
    <property type="status" value="NOT_ANNOTATED_CDS"/>
    <property type="molecule type" value="Genomic_DNA"/>
</dbReference>
<dbReference type="GO" id="GO:0003723">
    <property type="term" value="F:RNA binding"/>
    <property type="evidence" value="ECO:0000318"/>
    <property type="project" value="GO_Central"/>
</dbReference>
<feature type="compositionally biased region" description="Polar residues" evidence="1">
    <location>
        <begin position="33"/>
        <end position="60"/>
    </location>
</feature>
<dbReference type="GO" id="GO:0048024">
    <property type="term" value="P:regulation of mRNA splicing, via spliceosome"/>
    <property type="evidence" value="ECO:0000318"/>
    <property type="project" value="GO_Central"/>
</dbReference>
<evidence type="ECO:0000256" key="1">
    <source>
        <dbReference type="SAM" id="MobiDB-lite"/>
    </source>
</evidence>
<accession>W5MYR7</accession>
<organism evidence="2 3">
    <name type="scientific">Lepisosteus oculatus</name>
    <name type="common">Spotted gar</name>
    <dbReference type="NCBI Taxonomy" id="7918"/>
    <lineage>
        <taxon>Eukaryota</taxon>
        <taxon>Metazoa</taxon>
        <taxon>Chordata</taxon>
        <taxon>Craniata</taxon>
        <taxon>Vertebrata</taxon>
        <taxon>Euteleostomi</taxon>
        <taxon>Actinopterygii</taxon>
        <taxon>Neopterygii</taxon>
        <taxon>Holostei</taxon>
        <taxon>Semionotiformes</taxon>
        <taxon>Lepisosteidae</taxon>
        <taxon>Lepisosteus</taxon>
    </lineage>
</organism>
<feature type="compositionally biased region" description="Basic residues" evidence="1">
    <location>
        <begin position="305"/>
        <end position="374"/>
    </location>
</feature>
<dbReference type="eggNOG" id="ENOG502QPQ7">
    <property type="taxonomic scope" value="Eukaryota"/>
</dbReference>
<feature type="region of interest" description="Disordered" evidence="1">
    <location>
        <begin position="1"/>
        <end position="406"/>
    </location>
</feature>
<evidence type="ECO:0000313" key="3">
    <source>
        <dbReference type="Proteomes" id="UP000018468"/>
    </source>
</evidence>
<feature type="compositionally biased region" description="Polar residues" evidence="1">
    <location>
        <begin position="16"/>
        <end position="25"/>
    </location>
</feature>
<reference evidence="2" key="2">
    <citation type="submission" date="2025-08" db="UniProtKB">
        <authorList>
            <consortium name="Ensembl"/>
        </authorList>
    </citation>
    <scope>IDENTIFICATION</scope>
</reference>
<dbReference type="Pfam" id="PF17069">
    <property type="entry name" value="RSRP"/>
    <property type="match status" value="1"/>
</dbReference>
<dbReference type="Ensembl" id="ENSLOCT00000013555.1">
    <property type="protein sequence ID" value="ENSLOCP00000013526.1"/>
    <property type="gene ID" value="ENSLOCG00000011021.1"/>
</dbReference>
<dbReference type="PANTHER" id="PTHR46528">
    <property type="entry name" value="PROTEIN SON"/>
    <property type="match status" value="1"/>
</dbReference>
<feature type="compositionally biased region" description="Polar residues" evidence="1">
    <location>
        <begin position="626"/>
        <end position="644"/>
    </location>
</feature>
<feature type="region of interest" description="Disordered" evidence="1">
    <location>
        <begin position="533"/>
        <end position="570"/>
    </location>
</feature>
<evidence type="ECO:0000313" key="2">
    <source>
        <dbReference type="Ensembl" id="ENSLOCP00000013526.1"/>
    </source>
</evidence>
<name>W5MYR7_LEPOC</name>
<dbReference type="GeneTree" id="ENSGT00730000111141"/>
<sequence>MSPSSSRDLRSPSLSIQEPTRSTSPLLDRPPESLTSGPDSSTKPDSSAPKQTDSSVTEAENLTKLVSPEEVIRSDIRSPSVIPSTKSVSPAKDNSSPAAEENSKSEKKINRSSSRSPSAEAKPSARKQRSKSRSPSVSKDVRSSKQKKHSPTSPTKKKRSKSKSPSRKKKSKSRSPARKRRSRSKSVTRRKRSRSNSRRKKSKSRSPVRRRRSRSRSRSRKKKSKSPARRKRSKSRSPARKKRSKSRSVTRTKRSRSRSPKRKRSKSRSPARKKRSKSRSPRRSKRSKSRSPARRKRSKSVEKSKRSKSHSPAKRKRSRSRSTARARRSRSRSTSKHRRKSRSSSRGRRSSSRRRQGRSRYRSRSVDRWRRRAPSHSPILILRRRRSKSRTRRSTSKTPPRLTELDKDQLLEIAKANAAAMCAKAGVPIPESLKPKAIPAPLPIEEVKRKVVQKANSISIKELTEKCKQIAESKEDENEIINKPHVSDDEDEERPFGSQALRVGENKGISFSLSNPSAKPVSRTEVALTKEFPVSSGSQHRKKESDGAYGEWVPVDTKQEKDSKDDVFGDTPVQPVDITLAMSERAAAQKKLAENPFDVNAICMLNRAQEQVDAWAQSNTMPGRFTGSTGAQVLSSEELSSSGPQAWVKK</sequence>
<proteinExistence type="predicted"/>
<protein>
    <recommendedName>
        <fullName evidence="4">SON DNA binding protein</fullName>
    </recommendedName>
</protein>
<dbReference type="InterPro" id="IPR032922">
    <property type="entry name" value="SON"/>
</dbReference>
<dbReference type="STRING" id="7918.ENSLOCP00000013526"/>
<dbReference type="OMA" id="NICENGN"/>
<dbReference type="HOGENOM" id="CLU_028090_0_0_1"/>
<feature type="region of interest" description="Disordered" evidence="1">
    <location>
        <begin position="626"/>
        <end position="650"/>
    </location>
</feature>
<dbReference type="AlphaFoldDB" id="W5MYR7"/>
<keyword evidence="3" id="KW-1185">Reference proteome</keyword>
<dbReference type="InParanoid" id="W5MYR7"/>
<reference evidence="3" key="1">
    <citation type="submission" date="2011-12" db="EMBL/GenBank/DDBJ databases">
        <title>The Draft Genome of Lepisosteus oculatus.</title>
        <authorList>
            <consortium name="The Broad Institute Genome Assembly &amp; Analysis Group"/>
            <consortium name="Computational R&amp;D Group"/>
            <consortium name="and Sequencing Platform"/>
            <person name="Di Palma F."/>
            <person name="Alfoldi J."/>
            <person name="Johnson J."/>
            <person name="Berlin A."/>
            <person name="Gnerre S."/>
            <person name="Jaffe D."/>
            <person name="MacCallum I."/>
            <person name="Young S."/>
            <person name="Walker B.J."/>
            <person name="Lander E.S."/>
            <person name="Lindblad-Toh K."/>
        </authorList>
    </citation>
    <scope>NUCLEOTIDE SEQUENCE [LARGE SCALE GENOMIC DNA]</scope>
</reference>
<dbReference type="Bgee" id="ENSLOCG00000011021">
    <property type="expression patterns" value="Expressed in zone of skin and 13 other cell types or tissues"/>
</dbReference>